<feature type="compositionally biased region" description="Polar residues" evidence="1">
    <location>
        <begin position="94"/>
        <end position="103"/>
    </location>
</feature>
<organism evidence="3 4">
    <name type="scientific">Rhodotorula diobovata</name>
    <dbReference type="NCBI Taxonomy" id="5288"/>
    <lineage>
        <taxon>Eukaryota</taxon>
        <taxon>Fungi</taxon>
        <taxon>Dikarya</taxon>
        <taxon>Basidiomycota</taxon>
        <taxon>Pucciniomycotina</taxon>
        <taxon>Microbotryomycetes</taxon>
        <taxon>Sporidiobolales</taxon>
        <taxon>Sporidiobolaceae</taxon>
        <taxon>Rhodotorula</taxon>
    </lineage>
</organism>
<feature type="compositionally biased region" description="Pro residues" evidence="1">
    <location>
        <begin position="828"/>
        <end position="843"/>
    </location>
</feature>
<feature type="region of interest" description="Disordered" evidence="1">
    <location>
        <begin position="680"/>
        <end position="733"/>
    </location>
</feature>
<dbReference type="EMBL" id="SOZI01000060">
    <property type="protein sequence ID" value="TNY20696.1"/>
    <property type="molecule type" value="Genomic_DNA"/>
</dbReference>
<feature type="compositionally biased region" description="Low complexity" evidence="1">
    <location>
        <begin position="62"/>
        <end position="71"/>
    </location>
</feature>
<feature type="compositionally biased region" description="Low complexity" evidence="1">
    <location>
        <begin position="37"/>
        <end position="49"/>
    </location>
</feature>
<dbReference type="PANTHER" id="PTHR11054:SF0">
    <property type="entry name" value="6-PHOSPHOGLUCONOLACTONASE"/>
    <property type="match status" value="1"/>
</dbReference>
<feature type="compositionally biased region" description="Low complexity" evidence="1">
    <location>
        <begin position="405"/>
        <end position="416"/>
    </location>
</feature>
<feature type="compositionally biased region" description="Polar residues" evidence="1">
    <location>
        <begin position="392"/>
        <end position="404"/>
    </location>
</feature>
<dbReference type="STRING" id="5288.A0A5C5FWR6"/>
<keyword evidence="4" id="KW-1185">Reference proteome</keyword>
<dbReference type="SUPFAM" id="SSF100950">
    <property type="entry name" value="NagB/RpiA/CoA transferase-like"/>
    <property type="match status" value="1"/>
</dbReference>
<dbReference type="InterPro" id="IPR006148">
    <property type="entry name" value="Glc/Gal-6P_isomerase"/>
</dbReference>
<comment type="caution">
    <text evidence="3">The sequence shown here is derived from an EMBL/GenBank/DDBJ whole genome shotgun (WGS) entry which is preliminary data.</text>
</comment>
<evidence type="ECO:0000313" key="4">
    <source>
        <dbReference type="Proteomes" id="UP000311382"/>
    </source>
</evidence>
<dbReference type="Pfam" id="PF01182">
    <property type="entry name" value="Glucosamine_iso"/>
    <property type="match status" value="1"/>
</dbReference>
<accession>A0A5C5FWR6</accession>
<dbReference type="PANTHER" id="PTHR11054">
    <property type="entry name" value="6-PHOSPHOGLUCONOLACTONASE"/>
    <property type="match status" value="1"/>
</dbReference>
<reference evidence="3 4" key="1">
    <citation type="submission" date="2019-03" db="EMBL/GenBank/DDBJ databases">
        <title>Rhodosporidium diobovatum UCD-FST 08-225 genome sequencing, assembly, and annotation.</title>
        <authorList>
            <person name="Fakankun I.U."/>
            <person name="Fristensky B."/>
            <person name="Levin D.B."/>
        </authorList>
    </citation>
    <scope>NUCLEOTIDE SEQUENCE [LARGE SCALE GENOMIC DNA]</scope>
    <source>
        <strain evidence="3 4">UCD-FST 08-225</strain>
    </source>
</reference>
<protein>
    <recommendedName>
        <fullName evidence="2">Glucosamine/galactosamine-6-phosphate isomerase domain-containing protein</fullName>
    </recommendedName>
</protein>
<dbReference type="Gene3D" id="3.40.50.1360">
    <property type="match status" value="1"/>
</dbReference>
<evidence type="ECO:0000313" key="3">
    <source>
        <dbReference type="EMBL" id="TNY20696.1"/>
    </source>
</evidence>
<gene>
    <name evidence="3" type="ORF">DMC30DRAFT_242215</name>
</gene>
<evidence type="ECO:0000256" key="1">
    <source>
        <dbReference type="SAM" id="MobiDB-lite"/>
    </source>
</evidence>
<proteinExistence type="predicted"/>
<feature type="region of interest" description="Disordered" evidence="1">
    <location>
        <begin position="914"/>
        <end position="956"/>
    </location>
</feature>
<feature type="region of interest" description="Disordered" evidence="1">
    <location>
        <begin position="821"/>
        <end position="869"/>
    </location>
</feature>
<feature type="compositionally biased region" description="Acidic residues" evidence="1">
    <location>
        <begin position="77"/>
        <end position="89"/>
    </location>
</feature>
<dbReference type="Proteomes" id="UP000311382">
    <property type="component" value="Unassembled WGS sequence"/>
</dbReference>
<dbReference type="AlphaFoldDB" id="A0A5C5FWR6"/>
<feature type="compositionally biased region" description="Low complexity" evidence="1">
    <location>
        <begin position="370"/>
        <end position="383"/>
    </location>
</feature>
<dbReference type="InterPro" id="IPR039104">
    <property type="entry name" value="6PGL"/>
</dbReference>
<dbReference type="GO" id="GO:0005975">
    <property type="term" value="P:carbohydrate metabolic process"/>
    <property type="evidence" value="ECO:0007669"/>
    <property type="project" value="InterPro"/>
</dbReference>
<feature type="compositionally biased region" description="Acidic residues" evidence="1">
    <location>
        <begin position="914"/>
        <end position="933"/>
    </location>
</feature>
<dbReference type="OrthoDB" id="3269353at2759"/>
<feature type="region of interest" description="Disordered" evidence="1">
    <location>
        <begin position="1"/>
        <end position="129"/>
    </location>
</feature>
<sequence length="1246" mass="131902">MQPPAAVAGAPSLTNQLSPPRRARSGTIAARPPAPAGAPLAPLPAAALPDVGTPFVGSSQGAAPASEAVAARRLSSDEGERDGEGDDEEHPASPTLQRLSLSMSPDRPRTVPRARTSETGQLAAGGGATRRRRKWLVLVVPPSSLPHDPPPAATSGFANGYGPVGRFNGGILMALQPTLASQVSLIAREYGLPSVAGMCLYLALPTTGSQTTQMTEYLNAGGWSLPSPALGGTDAAPAGFKPRVTEEFWPALWSDFLVDDGIAESMAGVGSLPIAGRIEFDFDPRRARWLDEWRALPSATSESVASAHPPLSPALSLRLERPRYRTSSSYVRPMTPAMSDVYVSQVQGTDDDEHGPSGASDTFGGDDGLSAPATPRTSTPRTSFESHRPLSLVSQAASVQYRPQSRSASVTSARSSGTEARPASRIEPGAATPRSSAVPVHLGKPLLNDSGFDEGTASPVVARQVPIPPPEPSPITLTASGSTFAFPRPLPRNDSPFLSGLEPETDWTTQLDRLREISETSLLDGVDHPSRFGSVDTSANETLGEFLLSIVGETVPPTPPRYEDEFASGIYPLRGLYGLAQPSVVLPPSLTLVTVPVADGEPKSVPLEQLASTPPVGDKPASTPPQRAAPVYPSLILYPAVYPRFDLYPPPAASLSAPPAVALLSDPALGVVRELYEPSAWPDEPATPSGYGDDDPFASSFGRDSPTSPVLGSSSDGMDDFLESYTHEGRPLSSITEVTEQLTSGSSRTWSGQVTPAAGTPDALGGSFGELHFEDRDDTQWATEPLALPDILLDAAAGTPRLTYSSPTGSIASTTLDPADLAHQQSPLPSPTITPARPFPAPLPLASREAADEDDSDEDCEATAHDDEDYTLEVTETLYSGTFDSPYIVSPGLQAALGLDDSPQLAPVQFDDEDDDREEYDVGGAFDSEDSLSEDGSQYSGRGGSTRLAADGERDPGDQCLTLDRFTLSQIEPVQPVLFSFPPLTHSRDLLDALALFIVEGASPDFACDSMLALTAARTTAQVQSVDRRGAFRIALGGGILPELLARALVEDERIEWDKWEIFFASNPSRADSEDGTPLAQRFVTELFSRVPVCSGKVHVFYPGEDADVGQEYEDQLAEVFEPEEGETPRFDLVLLGAADLAVVSCLDETGDRSRWVVPLDPDSSSPTVDVALAPSLLSAARRLAFLLPSTSARDALACLLAADPPGYVQLASQQPVVLFTDEDAAGEVEWERARFWDVVEEDTAP</sequence>
<feature type="region of interest" description="Disordered" evidence="1">
    <location>
        <begin position="346"/>
        <end position="440"/>
    </location>
</feature>
<feature type="domain" description="Glucosamine/galactosamine-6-phosphate isomerase" evidence="2">
    <location>
        <begin position="1016"/>
        <end position="1204"/>
    </location>
</feature>
<feature type="compositionally biased region" description="Acidic residues" evidence="1">
    <location>
        <begin position="851"/>
        <end position="869"/>
    </location>
</feature>
<name>A0A5C5FWR6_9BASI</name>
<feature type="region of interest" description="Disordered" evidence="1">
    <location>
        <begin position="605"/>
        <end position="627"/>
    </location>
</feature>
<feature type="compositionally biased region" description="Polar residues" evidence="1">
    <location>
        <begin position="705"/>
        <end position="716"/>
    </location>
</feature>
<evidence type="ECO:0000259" key="2">
    <source>
        <dbReference type="Pfam" id="PF01182"/>
    </source>
</evidence>
<dbReference type="InterPro" id="IPR037171">
    <property type="entry name" value="NagB/RpiA_transferase-like"/>
</dbReference>